<evidence type="ECO:0000313" key="3">
    <source>
        <dbReference type="Proteomes" id="UP001176940"/>
    </source>
</evidence>
<name>A0ABN9MPV0_9NEOB</name>
<evidence type="ECO:0000256" key="1">
    <source>
        <dbReference type="SAM" id="SignalP"/>
    </source>
</evidence>
<gene>
    <name evidence="2" type="ORF">RIMI_LOCUS22222908</name>
</gene>
<protein>
    <submittedName>
        <fullName evidence="2">Uncharacterized protein</fullName>
    </submittedName>
</protein>
<feature type="signal peptide" evidence="1">
    <location>
        <begin position="1"/>
        <end position="28"/>
    </location>
</feature>
<organism evidence="2 3">
    <name type="scientific">Ranitomeya imitator</name>
    <name type="common">mimic poison frog</name>
    <dbReference type="NCBI Taxonomy" id="111125"/>
    <lineage>
        <taxon>Eukaryota</taxon>
        <taxon>Metazoa</taxon>
        <taxon>Chordata</taxon>
        <taxon>Craniata</taxon>
        <taxon>Vertebrata</taxon>
        <taxon>Euteleostomi</taxon>
        <taxon>Amphibia</taxon>
        <taxon>Batrachia</taxon>
        <taxon>Anura</taxon>
        <taxon>Neobatrachia</taxon>
        <taxon>Hyloidea</taxon>
        <taxon>Dendrobatidae</taxon>
        <taxon>Dendrobatinae</taxon>
        <taxon>Ranitomeya</taxon>
    </lineage>
</organism>
<keyword evidence="1" id="KW-0732">Signal</keyword>
<feature type="chain" id="PRO_5047199784" evidence="1">
    <location>
        <begin position="29"/>
        <end position="290"/>
    </location>
</feature>
<accession>A0ABN9MPV0</accession>
<dbReference type="Proteomes" id="UP001176940">
    <property type="component" value="Unassembled WGS sequence"/>
</dbReference>
<dbReference type="EMBL" id="CAUEEQ010078324">
    <property type="protein sequence ID" value="CAJ0967435.1"/>
    <property type="molecule type" value="Genomic_DNA"/>
</dbReference>
<keyword evidence="3" id="KW-1185">Reference proteome</keyword>
<proteinExistence type="predicted"/>
<reference evidence="2" key="1">
    <citation type="submission" date="2023-07" db="EMBL/GenBank/DDBJ databases">
        <authorList>
            <person name="Stuckert A."/>
        </authorList>
    </citation>
    <scope>NUCLEOTIDE SEQUENCE</scope>
</reference>
<evidence type="ECO:0000313" key="2">
    <source>
        <dbReference type="EMBL" id="CAJ0967435.1"/>
    </source>
</evidence>
<sequence length="290" mass="31869">MSFKLRHLAPRRLLLLLVPHILEMDSKAIVLAKASIVDTIHRSDCLYPQCQCHYPVPRVSVSLSCTPSVSIIILYPSVSVIILSPSVSVIILYPELSLSCTPSVSAIILYPESQCHYPVPQVSPSLSCTPSVIILYPECQCHYPVPRMSVSLSCTQSVSVIILYPECHDPVPRVSACIVMFDIKSNDASNEHRAPRFGYHDFALLAGSSGMQSGTSAPTCLHKVILHSADVYYGGQRMSFNPILQPACSQRPYIMGQIKQNTKVMLASSRYCLTVPPGTGHLPLSELFEK</sequence>
<comment type="caution">
    <text evidence="2">The sequence shown here is derived from an EMBL/GenBank/DDBJ whole genome shotgun (WGS) entry which is preliminary data.</text>
</comment>